<feature type="region of interest" description="Disordered" evidence="1">
    <location>
        <begin position="198"/>
        <end position="233"/>
    </location>
</feature>
<gene>
    <name evidence="2" type="ORF">ACETIH_10670</name>
</gene>
<dbReference type="Proteomes" id="UP001593940">
    <property type="component" value="Unassembled WGS sequence"/>
</dbReference>
<proteinExistence type="predicted"/>
<comment type="caution">
    <text evidence="2">The sequence shown here is derived from an EMBL/GenBank/DDBJ whole genome shotgun (WGS) entry which is preliminary data.</text>
</comment>
<name>A0ABV6Y7D6_9HYPH</name>
<evidence type="ECO:0000313" key="2">
    <source>
        <dbReference type="EMBL" id="MFC1457174.1"/>
    </source>
</evidence>
<dbReference type="EMBL" id="JBHOMY010000026">
    <property type="protein sequence ID" value="MFC1457174.1"/>
    <property type="molecule type" value="Genomic_DNA"/>
</dbReference>
<protein>
    <submittedName>
        <fullName evidence="2">Uncharacterized protein</fullName>
    </submittedName>
</protein>
<dbReference type="RefSeq" id="WP_377029682.1">
    <property type="nucleotide sequence ID" value="NZ_JBHOMY010000026.1"/>
</dbReference>
<reference evidence="2 3" key="1">
    <citation type="submission" date="2024-09" db="EMBL/GenBank/DDBJ databases">
        <title>Nodulacao em especies de Leguminosae Basais da Amazonia e Caracterizacao dos Rizobios e Bacterias Associadas aos Nodulos.</title>
        <authorList>
            <person name="Jambeiro I.C.A."/>
            <person name="Lopes I.S."/>
            <person name="Aguiar E.R.G.R."/>
            <person name="Santos A.F.J."/>
            <person name="Dos Santos J.M.F."/>
            <person name="Gross E."/>
        </authorList>
    </citation>
    <scope>NUCLEOTIDE SEQUENCE [LARGE SCALE GENOMIC DNA]</scope>
    <source>
        <strain evidence="2 3">BRUESC1165</strain>
    </source>
</reference>
<evidence type="ECO:0000256" key="1">
    <source>
        <dbReference type="SAM" id="MobiDB-lite"/>
    </source>
</evidence>
<feature type="compositionally biased region" description="Basic and acidic residues" evidence="1">
    <location>
        <begin position="199"/>
        <end position="209"/>
    </location>
</feature>
<organism evidence="2 3">
    <name type="scientific">Microvirga arabica</name>
    <dbReference type="NCBI Taxonomy" id="1128671"/>
    <lineage>
        <taxon>Bacteria</taxon>
        <taxon>Pseudomonadati</taxon>
        <taxon>Pseudomonadota</taxon>
        <taxon>Alphaproteobacteria</taxon>
        <taxon>Hyphomicrobiales</taxon>
        <taxon>Methylobacteriaceae</taxon>
        <taxon>Microvirga</taxon>
    </lineage>
</organism>
<sequence>MSVLARLALRAIGVAGPVRPRIGGLFERGAPGASTDEGVDAVASALPVTPVTPSVVVAVAQGESPGSAPVPPTIYPASAISDAGQESRATTPATTLATAGPLSGPCPGIPSPPRQRARPGEEIGASLAAPARPAWTPDEPLAPGVADAPVGAKPVTETQAYRPLLPEFFATRGPAPPVELRAESASRDQTALHISIGRIEVRGGPERQRPAPIPRPGPRLMSLEDYLAKGRRR</sequence>
<evidence type="ECO:0000313" key="3">
    <source>
        <dbReference type="Proteomes" id="UP001593940"/>
    </source>
</evidence>
<keyword evidence="3" id="KW-1185">Reference proteome</keyword>
<feature type="region of interest" description="Disordered" evidence="1">
    <location>
        <begin position="95"/>
        <end position="119"/>
    </location>
</feature>
<accession>A0ABV6Y7D6</accession>